<dbReference type="InterPro" id="IPR007219">
    <property type="entry name" value="XnlR_reg_dom"/>
</dbReference>
<dbReference type="EMBL" id="MU251533">
    <property type="protein sequence ID" value="KAG9232721.1"/>
    <property type="molecule type" value="Genomic_DNA"/>
</dbReference>
<dbReference type="GO" id="GO:0006351">
    <property type="term" value="P:DNA-templated transcription"/>
    <property type="evidence" value="ECO:0007669"/>
    <property type="project" value="InterPro"/>
</dbReference>
<dbReference type="InterPro" id="IPR001138">
    <property type="entry name" value="Zn2Cys6_DnaBD"/>
</dbReference>
<dbReference type="SUPFAM" id="SSF57701">
    <property type="entry name" value="Zn2/Cys6 DNA-binding domain"/>
    <property type="match status" value="1"/>
</dbReference>
<evidence type="ECO:0000256" key="4">
    <source>
        <dbReference type="ARBA" id="ARBA00023163"/>
    </source>
</evidence>
<dbReference type="InterPro" id="IPR036864">
    <property type="entry name" value="Zn2-C6_fun-type_DNA-bd_sf"/>
</dbReference>
<evidence type="ECO:0000259" key="9">
    <source>
        <dbReference type="PROSITE" id="PS50157"/>
    </source>
</evidence>
<protein>
    <recommendedName>
        <fullName evidence="12">Zn(2)-C6 fungal-type domain-containing protein</fullName>
    </recommendedName>
</protein>
<dbReference type="SMART" id="SM00066">
    <property type="entry name" value="GAL4"/>
    <property type="match status" value="1"/>
</dbReference>
<dbReference type="Proteomes" id="UP000824998">
    <property type="component" value="Unassembled WGS sequence"/>
</dbReference>
<dbReference type="Pfam" id="PF04082">
    <property type="entry name" value="Fungal_trans"/>
    <property type="match status" value="1"/>
</dbReference>
<dbReference type="PROSITE" id="PS50157">
    <property type="entry name" value="ZINC_FINGER_C2H2_2"/>
    <property type="match status" value="1"/>
</dbReference>
<dbReference type="PROSITE" id="PS00463">
    <property type="entry name" value="ZN2_CY6_FUNGAL_1"/>
    <property type="match status" value="1"/>
</dbReference>
<organism evidence="10 11">
    <name type="scientific">Amylocarpus encephaloides</name>
    <dbReference type="NCBI Taxonomy" id="45428"/>
    <lineage>
        <taxon>Eukaryota</taxon>
        <taxon>Fungi</taxon>
        <taxon>Dikarya</taxon>
        <taxon>Ascomycota</taxon>
        <taxon>Pezizomycotina</taxon>
        <taxon>Leotiomycetes</taxon>
        <taxon>Helotiales</taxon>
        <taxon>Helotiales incertae sedis</taxon>
        <taxon>Amylocarpus</taxon>
    </lineage>
</organism>
<feature type="domain" description="C2H2-type" evidence="9">
    <location>
        <begin position="10"/>
        <end position="39"/>
    </location>
</feature>
<evidence type="ECO:0000313" key="10">
    <source>
        <dbReference type="EMBL" id="KAG9232721.1"/>
    </source>
</evidence>
<dbReference type="CDD" id="cd00067">
    <property type="entry name" value="GAL4"/>
    <property type="match status" value="1"/>
</dbReference>
<evidence type="ECO:0000256" key="3">
    <source>
        <dbReference type="ARBA" id="ARBA00023015"/>
    </source>
</evidence>
<keyword evidence="11" id="KW-1185">Reference proteome</keyword>
<feature type="region of interest" description="Disordered" evidence="7">
    <location>
        <begin position="79"/>
        <end position="100"/>
    </location>
</feature>
<gene>
    <name evidence="10" type="ORF">BJ875DRAFT_69579</name>
</gene>
<evidence type="ECO:0000256" key="1">
    <source>
        <dbReference type="ARBA" id="ARBA00022723"/>
    </source>
</evidence>
<name>A0A9P7YG08_9HELO</name>
<comment type="caution">
    <text evidence="10">The sequence shown here is derived from an EMBL/GenBank/DDBJ whole genome shotgun (WGS) entry which is preliminary data.</text>
</comment>
<dbReference type="GO" id="GO:0000981">
    <property type="term" value="F:DNA-binding transcription factor activity, RNA polymerase II-specific"/>
    <property type="evidence" value="ECO:0007669"/>
    <property type="project" value="InterPro"/>
</dbReference>
<dbReference type="Gene3D" id="4.10.240.10">
    <property type="entry name" value="Zn(2)-C6 fungal-type DNA-binding domain"/>
    <property type="match status" value="1"/>
</dbReference>
<keyword evidence="1" id="KW-0479">Metal-binding</keyword>
<dbReference type="OrthoDB" id="2441642at2759"/>
<evidence type="ECO:0000256" key="2">
    <source>
        <dbReference type="ARBA" id="ARBA00022833"/>
    </source>
</evidence>
<evidence type="ECO:0000256" key="5">
    <source>
        <dbReference type="ARBA" id="ARBA00023242"/>
    </source>
</evidence>
<dbReference type="PROSITE" id="PS50048">
    <property type="entry name" value="ZN2_CY6_FUNGAL_2"/>
    <property type="match status" value="1"/>
</dbReference>
<evidence type="ECO:0000256" key="7">
    <source>
        <dbReference type="SAM" id="MobiDB-lite"/>
    </source>
</evidence>
<dbReference type="PANTHER" id="PTHR47660:SF3">
    <property type="entry name" value="FINGER DOMAIN PROTEIN, PUTATIVE (AFU_ORTHOLOGUE AFUA_4G03310)-RELATED"/>
    <property type="match status" value="1"/>
</dbReference>
<evidence type="ECO:0000256" key="6">
    <source>
        <dbReference type="PROSITE-ProRule" id="PRU00042"/>
    </source>
</evidence>
<evidence type="ECO:0008006" key="12">
    <source>
        <dbReference type="Google" id="ProtNLM"/>
    </source>
</evidence>
<keyword evidence="5" id="KW-0539">Nucleus</keyword>
<dbReference type="AlphaFoldDB" id="A0A9P7YG08"/>
<dbReference type="PANTHER" id="PTHR47660">
    <property type="entry name" value="TRANSCRIPTION FACTOR WITH C2H2 AND ZN(2)-CYS(6) DNA BINDING DOMAIN (EUROFUNG)-RELATED-RELATED"/>
    <property type="match status" value="1"/>
</dbReference>
<accession>A0A9P7YG08</accession>
<dbReference type="Pfam" id="PF00172">
    <property type="entry name" value="Zn_clus"/>
    <property type="match status" value="1"/>
</dbReference>
<keyword evidence="3" id="KW-0805">Transcription regulation</keyword>
<evidence type="ECO:0000313" key="11">
    <source>
        <dbReference type="Proteomes" id="UP000824998"/>
    </source>
</evidence>
<keyword evidence="4" id="KW-0804">Transcription</keyword>
<proteinExistence type="predicted"/>
<dbReference type="GO" id="GO:0008270">
    <property type="term" value="F:zinc ion binding"/>
    <property type="evidence" value="ECO:0007669"/>
    <property type="project" value="UniProtKB-KW"/>
</dbReference>
<evidence type="ECO:0000259" key="8">
    <source>
        <dbReference type="PROSITE" id="PS50048"/>
    </source>
</evidence>
<feature type="domain" description="Zn(2)-C6 fungal-type" evidence="8">
    <location>
        <begin position="45"/>
        <end position="74"/>
    </location>
</feature>
<keyword evidence="2" id="KW-0862">Zinc</keyword>
<sequence length="507" mass="57446">MASHQSSTLFYCTICSKPYAKESSYKRHVAYCIRTQNRPRVRMRSCRACSLAKSKCNFETPCLRCTTKGVDCIYERQAQRRAPKEASSPETSDSRESSNDGQAILCGGCPIFPTVDLNPGTGIASLDDWPTSNTDTDSSIFPPGGAILPTEDLGPHQFLPFDSTLTPSMKLDLLINGYDDEVTLTHFFNRCPERASECYAALNWFSMSRDEYLLSQGITPPHPSQLNQNALAVRPMSDPLAQHNAALILQAIRSFPRMMTRRRSFPPFVHPHWNEVPLGKDKVENKSLLNCMNIAKSFSSMTYEGKKNLWDLIRSEEYRFVEQINDVGPKELLYSIQAMCIYILIRFLDHHQDNKNALQMLLSFQVLCTKFRTLVAEPFSTHELTNPSGTWNDWIFAESRRRMCILWFLMDRVVSVTTGIACDTTAGYRDLPLPSHRSLWEAQSQEAWQSEYIAVYNNSSPSPNRFGDLIDAHKHQDNPGSMQLLDSWNTGIDGIGYMLNLAIAMVD</sequence>
<reference evidence="10" key="1">
    <citation type="journal article" date="2021" name="IMA Fungus">
        <title>Genomic characterization of three marine fungi, including Emericellopsis atlantica sp. nov. with signatures of a generalist lifestyle and marine biomass degradation.</title>
        <authorList>
            <person name="Hagestad O.C."/>
            <person name="Hou L."/>
            <person name="Andersen J.H."/>
            <person name="Hansen E.H."/>
            <person name="Altermark B."/>
            <person name="Li C."/>
            <person name="Kuhnert E."/>
            <person name="Cox R.J."/>
            <person name="Crous P.W."/>
            <person name="Spatafora J.W."/>
            <person name="Lail K."/>
            <person name="Amirebrahimi M."/>
            <person name="Lipzen A."/>
            <person name="Pangilinan J."/>
            <person name="Andreopoulos W."/>
            <person name="Hayes R.D."/>
            <person name="Ng V."/>
            <person name="Grigoriev I.V."/>
            <person name="Jackson S.A."/>
            <person name="Sutton T.D.S."/>
            <person name="Dobson A.D.W."/>
            <person name="Rama T."/>
        </authorList>
    </citation>
    <scope>NUCLEOTIDE SEQUENCE</scope>
    <source>
        <strain evidence="10">TRa018bII</strain>
    </source>
</reference>
<keyword evidence="6" id="KW-0863">Zinc-finger</keyword>
<dbReference type="InterPro" id="IPR013087">
    <property type="entry name" value="Znf_C2H2_type"/>
</dbReference>
<dbReference type="GO" id="GO:0003677">
    <property type="term" value="F:DNA binding"/>
    <property type="evidence" value="ECO:0007669"/>
    <property type="project" value="InterPro"/>
</dbReference>